<dbReference type="PANTHER" id="PTHR33734:SF22">
    <property type="entry name" value="MEMBRANE-BOUND LYTIC MUREIN TRANSGLYCOSYLASE D"/>
    <property type="match status" value="1"/>
</dbReference>
<dbReference type="SMART" id="SM00257">
    <property type="entry name" value="LysM"/>
    <property type="match status" value="3"/>
</dbReference>
<dbReference type="RefSeq" id="WP_058357680.1">
    <property type="nucleotide sequence ID" value="NZ_CABKVG010000010.1"/>
</dbReference>
<feature type="domain" description="LysM" evidence="3">
    <location>
        <begin position="667"/>
        <end position="710"/>
    </location>
</feature>
<dbReference type="EMBL" id="CP091511">
    <property type="protein sequence ID" value="UOO88632.1"/>
    <property type="molecule type" value="Genomic_DNA"/>
</dbReference>
<dbReference type="Pfam" id="PF01476">
    <property type="entry name" value="LysM"/>
    <property type="match status" value="3"/>
</dbReference>
<dbReference type="Pfam" id="PF01464">
    <property type="entry name" value="SLT"/>
    <property type="match status" value="1"/>
</dbReference>
<keyword evidence="5" id="KW-1185">Reference proteome</keyword>
<dbReference type="InterPro" id="IPR018392">
    <property type="entry name" value="LysM"/>
</dbReference>
<dbReference type="SUPFAM" id="SSF53955">
    <property type="entry name" value="Lysozyme-like"/>
    <property type="match status" value="1"/>
</dbReference>
<organism evidence="4 5">
    <name type="scientific">Vitreoscilla massiliensis</name>
    <dbReference type="NCBI Taxonomy" id="1689272"/>
    <lineage>
        <taxon>Bacteria</taxon>
        <taxon>Pseudomonadati</taxon>
        <taxon>Pseudomonadota</taxon>
        <taxon>Betaproteobacteria</taxon>
        <taxon>Neisseriales</taxon>
        <taxon>Neisseriaceae</taxon>
        <taxon>Vitreoscilla</taxon>
    </lineage>
</organism>
<evidence type="ECO:0000259" key="3">
    <source>
        <dbReference type="PROSITE" id="PS51782"/>
    </source>
</evidence>
<dbReference type="Proteomes" id="UP000832011">
    <property type="component" value="Chromosome"/>
</dbReference>
<dbReference type="SUPFAM" id="SSF54106">
    <property type="entry name" value="LysM domain"/>
    <property type="match status" value="2"/>
</dbReference>
<keyword evidence="1" id="KW-0175">Coiled coil</keyword>
<evidence type="ECO:0000313" key="4">
    <source>
        <dbReference type="EMBL" id="UOO88632.1"/>
    </source>
</evidence>
<dbReference type="PROSITE" id="PS51782">
    <property type="entry name" value="LYSM"/>
    <property type="match status" value="2"/>
</dbReference>
<name>A0ABY4E5C9_9NEIS</name>
<dbReference type="InterPro" id="IPR008258">
    <property type="entry name" value="Transglycosylase_SLT_dom_1"/>
</dbReference>
<reference evidence="4 5" key="1">
    <citation type="journal article" date="2022" name="Res Sq">
        <title>Evolution of multicellular longitudinally dividing oral cavity symbionts (Neisseriaceae).</title>
        <authorList>
            <person name="Nyongesa S."/>
            <person name="Weber P."/>
            <person name="Bernet E."/>
            <person name="Pullido F."/>
            <person name="Nieckarz M."/>
            <person name="Delaby M."/>
            <person name="Nieves C."/>
            <person name="Viehboeck T."/>
            <person name="Krause N."/>
            <person name="Rivera-Millot A."/>
            <person name="Nakamura A."/>
            <person name="Vischer N."/>
            <person name="VanNieuwenhze M."/>
            <person name="Brun Y."/>
            <person name="Cava F."/>
            <person name="Bulgheresi S."/>
            <person name="Veyrier F."/>
        </authorList>
    </citation>
    <scope>NUCLEOTIDE SEQUENCE [LARGE SCALE GENOMIC DNA]</scope>
    <source>
        <strain evidence="4 5">SN4</strain>
    </source>
</reference>
<protein>
    <submittedName>
        <fullName evidence="4">LysM peptidoglycan-binding domain-containing protein</fullName>
    </submittedName>
</protein>
<keyword evidence="2" id="KW-0732">Signal</keyword>
<dbReference type="Gene3D" id="3.10.350.10">
    <property type="entry name" value="LysM domain"/>
    <property type="match status" value="2"/>
</dbReference>
<dbReference type="CDD" id="cd16894">
    <property type="entry name" value="MltD-like"/>
    <property type="match status" value="1"/>
</dbReference>
<feature type="domain" description="LysM" evidence="3">
    <location>
        <begin position="732"/>
        <end position="776"/>
    </location>
</feature>
<dbReference type="Gene3D" id="1.10.530.10">
    <property type="match status" value="1"/>
</dbReference>
<dbReference type="PANTHER" id="PTHR33734">
    <property type="entry name" value="LYSM DOMAIN-CONTAINING GPI-ANCHORED PROTEIN 2"/>
    <property type="match status" value="1"/>
</dbReference>
<accession>A0ABY4E5C9</accession>
<feature type="chain" id="PRO_5045346155" evidence="2">
    <location>
        <begin position="23"/>
        <end position="776"/>
    </location>
</feature>
<dbReference type="InterPro" id="IPR036779">
    <property type="entry name" value="LysM_dom_sf"/>
</dbReference>
<dbReference type="InterPro" id="IPR023346">
    <property type="entry name" value="Lysozyme-like_dom_sf"/>
</dbReference>
<feature type="coiled-coil region" evidence="1">
    <location>
        <begin position="642"/>
        <end position="669"/>
    </location>
</feature>
<evidence type="ECO:0000256" key="2">
    <source>
        <dbReference type="SAM" id="SignalP"/>
    </source>
</evidence>
<gene>
    <name evidence="4" type="ORF">LVJ82_14335</name>
</gene>
<proteinExistence type="predicted"/>
<dbReference type="CDD" id="cd00118">
    <property type="entry name" value="LysM"/>
    <property type="match status" value="2"/>
</dbReference>
<evidence type="ECO:0000256" key="1">
    <source>
        <dbReference type="SAM" id="Coils"/>
    </source>
</evidence>
<sequence length="776" mass="84238">MTHFKNLLLALTSVTVSHAVIAQTVTTPFEAQKVAHDLMRLNSGLLFGQNQKFGDIFSRIGSRFEMTEVNPELVRQHERKFTRDAAYMNRTISRSQPYLHYVATEVERRNMPGEIALLPYIESAFVIKAKSPVGASGLWQFMPATGKQYGLEQNNVYDGRHDVYASTDAALNYLEYLYGLFGDWSLALAAYNWGEGNVARAVKRTESQGLLPTYENLKMPQETRNYAPKLLAWRNIVANPAAFGLNIPKIEDDAYFEALDVSTPIDTSQAARLAGISQEEFNRLNPGFNLPVFIPTAKRKMLLPKNAVNHFVRNYQASDVNQLLSYNLYTPMSGEKVQDVAASFGMSDSELKQINGIRSNVLNAGTPVLVAKNRPVNTNPAAGFTQTSFTGEDSNLAFAVPAVTPRQADVLSKPKAQLAQAAPLKIRASRAQPMIQQNFVAKSEIRSFTAPADDLVGQTALAAVEKHANTPVVTAASFERPVSTPVQMASNAIKTTVVSTPTVVSTVTRVQAAPIQVAANTIQSETIQANAAAQTLLNNSVAKVERAAVSNSFAAQAAENDAVNLMAATKTAAAPVRAQAVVETDPLLALMNKGNSVAAPVAVAVAAPTPAVSSQIAQTNTVDANFAANAVREAIAREDAKEAREMERLAKLRNDNEKRERQLANATQHKVGSGDTLYSIAKTYDMSVSELLAANGLNDNNIKVGQTLVVGKAADRAIQTAKAKEQKQQANMNYVVRKGDTLNSIAGKFNLKVNDLRKWNNGNNIKPGQKIQLRQL</sequence>
<feature type="signal peptide" evidence="2">
    <location>
        <begin position="1"/>
        <end position="22"/>
    </location>
</feature>
<evidence type="ECO:0000313" key="5">
    <source>
        <dbReference type="Proteomes" id="UP000832011"/>
    </source>
</evidence>